<organism evidence="7 8">
    <name type="scientific">Shewanella holmiensis</name>
    <dbReference type="NCBI Taxonomy" id="2952222"/>
    <lineage>
        <taxon>Bacteria</taxon>
        <taxon>Pseudomonadati</taxon>
        <taxon>Pseudomonadota</taxon>
        <taxon>Gammaproteobacteria</taxon>
        <taxon>Alteromonadales</taxon>
        <taxon>Shewanellaceae</taxon>
        <taxon>Shewanella</taxon>
    </lineage>
</organism>
<keyword evidence="8" id="KW-1185">Reference proteome</keyword>
<dbReference type="Pfam" id="PF00254">
    <property type="entry name" value="FKBP_C"/>
    <property type="match status" value="1"/>
</dbReference>
<dbReference type="PANTHER" id="PTHR45779">
    <property type="entry name" value="PEPTIDYLPROLYL ISOMERASE"/>
    <property type="match status" value="1"/>
</dbReference>
<accession>A0A9X2WLA6</accession>
<comment type="caution">
    <text evidence="7">The sequence shown here is derived from an EMBL/GenBank/DDBJ whole genome shotgun (WGS) entry which is preliminary data.</text>
</comment>
<dbReference type="AlphaFoldDB" id="A0A9X2WLA6"/>
<dbReference type="PROSITE" id="PS50059">
    <property type="entry name" value="FKBP_PPIASE"/>
    <property type="match status" value="1"/>
</dbReference>
<dbReference type="Proteomes" id="UP001155546">
    <property type="component" value="Unassembled WGS sequence"/>
</dbReference>
<evidence type="ECO:0000256" key="3">
    <source>
        <dbReference type="ARBA" id="ARBA00023235"/>
    </source>
</evidence>
<name>A0A9X2WLA6_9GAMM</name>
<reference evidence="7" key="1">
    <citation type="journal article" date="2023" name="Int. J. Syst. Evol. Microbiol.">
        <title>&lt;i&gt;Shewanella septentrionalis&lt;/i&gt; sp. nov. and &lt;i&gt;Shewanella holmiensis&lt;/i&gt; sp. nov., isolated from Baltic Sea water and sediments.</title>
        <authorList>
            <person name="Martin-Rodriguez A.J."/>
            <person name="Thorell K."/>
            <person name="Joffre E."/>
            <person name="Jensie-Markopoulos S."/>
            <person name="Moore E.R.B."/>
            <person name="Sjoling A."/>
        </authorList>
    </citation>
    <scope>NUCLEOTIDE SEQUENCE</scope>
    <source>
        <strain evidence="7">SP1S2-7</strain>
    </source>
</reference>
<dbReference type="Gene3D" id="3.10.50.40">
    <property type="match status" value="1"/>
</dbReference>
<evidence type="ECO:0000256" key="2">
    <source>
        <dbReference type="ARBA" id="ARBA00023110"/>
    </source>
</evidence>
<sequence length="116" mass="12554">MTSSTLTDLIINDTQVGTGKAAEKGALITCKYTGKLADGTVFDSSDTFQVVISAKRVIQGWYMGIIGDNPMCVGGKRQLSVPANLGYGERQIGEKIPPHSDLFFDIELLEVLTRDD</sequence>
<comment type="similarity">
    <text evidence="5">Belongs to the FKBP-type PPIase family.</text>
</comment>
<proteinExistence type="inferred from homology"/>
<dbReference type="GO" id="GO:0003755">
    <property type="term" value="F:peptidyl-prolyl cis-trans isomerase activity"/>
    <property type="evidence" value="ECO:0007669"/>
    <property type="project" value="UniProtKB-UniRule"/>
</dbReference>
<dbReference type="InterPro" id="IPR046357">
    <property type="entry name" value="PPIase_dom_sf"/>
</dbReference>
<evidence type="ECO:0000313" key="8">
    <source>
        <dbReference type="Proteomes" id="UP001155546"/>
    </source>
</evidence>
<dbReference type="SUPFAM" id="SSF54534">
    <property type="entry name" value="FKBP-like"/>
    <property type="match status" value="1"/>
</dbReference>
<evidence type="ECO:0000256" key="4">
    <source>
        <dbReference type="PROSITE-ProRule" id="PRU00277"/>
    </source>
</evidence>
<evidence type="ECO:0000313" key="7">
    <source>
        <dbReference type="EMBL" id="MCT7941370.1"/>
    </source>
</evidence>
<evidence type="ECO:0000259" key="6">
    <source>
        <dbReference type="PROSITE" id="PS50059"/>
    </source>
</evidence>
<evidence type="ECO:0000256" key="5">
    <source>
        <dbReference type="RuleBase" id="RU003915"/>
    </source>
</evidence>
<gene>
    <name evidence="7" type="ORF">NE535_06100</name>
</gene>
<dbReference type="PANTHER" id="PTHR45779:SF7">
    <property type="entry name" value="PEPTIDYLPROLYL ISOMERASE"/>
    <property type="match status" value="1"/>
</dbReference>
<evidence type="ECO:0000256" key="1">
    <source>
        <dbReference type="ARBA" id="ARBA00000971"/>
    </source>
</evidence>
<protein>
    <recommendedName>
        <fullName evidence="5">Peptidyl-prolyl cis-trans isomerase</fullName>
        <ecNumber evidence="5">5.2.1.8</ecNumber>
    </recommendedName>
</protein>
<comment type="catalytic activity">
    <reaction evidence="1 4 5">
        <text>[protein]-peptidylproline (omega=180) = [protein]-peptidylproline (omega=0)</text>
        <dbReference type="Rhea" id="RHEA:16237"/>
        <dbReference type="Rhea" id="RHEA-COMP:10747"/>
        <dbReference type="Rhea" id="RHEA-COMP:10748"/>
        <dbReference type="ChEBI" id="CHEBI:83833"/>
        <dbReference type="ChEBI" id="CHEBI:83834"/>
        <dbReference type="EC" id="5.2.1.8"/>
    </reaction>
</comment>
<feature type="domain" description="PPIase FKBP-type" evidence="6">
    <location>
        <begin position="25"/>
        <end position="112"/>
    </location>
</feature>
<keyword evidence="2 4" id="KW-0697">Rotamase</keyword>
<keyword evidence="3 4" id="KW-0413">Isomerase</keyword>
<dbReference type="InterPro" id="IPR044609">
    <property type="entry name" value="FKBP2/11"/>
</dbReference>
<dbReference type="EC" id="5.2.1.8" evidence="5"/>
<dbReference type="EMBL" id="JAMTCD010000005">
    <property type="protein sequence ID" value="MCT7941370.1"/>
    <property type="molecule type" value="Genomic_DNA"/>
</dbReference>
<dbReference type="InterPro" id="IPR001179">
    <property type="entry name" value="PPIase_FKBP_dom"/>
</dbReference>